<proteinExistence type="predicted"/>
<evidence type="ECO:0000313" key="2">
    <source>
        <dbReference type="Proteomes" id="UP000016368"/>
    </source>
</evidence>
<dbReference type="Proteomes" id="UP000016368">
    <property type="component" value="Unassembled WGS sequence"/>
</dbReference>
<evidence type="ECO:0000313" key="1">
    <source>
        <dbReference type="EMBL" id="EGI76690.1"/>
    </source>
</evidence>
<keyword evidence="2" id="KW-1185">Reference proteome</keyword>
<dbReference type="AlphaFoldDB" id="F3KUE0"/>
<sequence>MRAGSEPMIFRQQKHNSLMKLWSREEVLFSLIVE</sequence>
<comment type="caution">
    <text evidence="1">The sequence shown here is derived from an EMBL/GenBank/DDBJ whole genome shotgun (WGS) entry which is preliminary data.</text>
</comment>
<protein>
    <submittedName>
        <fullName evidence="1">Uncharacterized protein</fullName>
    </submittedName>
</protein>
<dbReference type="EMBL" id="AEGR01000060">
    <property type="protein sequence ID" value="EGI76690.1"/>
    <property type="molecule type" value="Genomic_DNA"/>
</dbReference>
<organism evidence="1 2">
    <name type="scientific">Hylemonella gracilis ATCC 19624</name>
    <dbReference type="NCBI Taxonomy" id="887062"/>
    <lineage>
        <taxon>Bacteria</taxon>
        <taxon>Pseudomonadati</taxon>
        <taxon>Pseudomonadota</taxon>
        <taxon>Betaproteobacteria</taxon>
        <taxon>Burkholderiales</taxon>
        <taxon>Comamonadaceae</taxon>
        <taxon>Hylemonella</taxon>
    </lineage>
</organism>
<gene>
    <name evidence="1" type="ORF">HGR_10370</name>
</gene>
<name>F3KUE0_9BURK</name>
<reference evidence="1 2" key="1">
    <citation type="journal article" date="2011" name="EMBO J.">
        <title>Structural diversity of bacterial flagellar motors.</title>
        <authorList>
            <person name="Chen S."/>
            <person name="Beeby M."/>
            <person name="Murphy G.E."/>
            <person name="Leadbetter J.R."/>
            <person name="Hendrixson D.R."/>
            <person name="Briegel A."/>
            <person name="Li Z."/>
            <person name="Shi J."/>
            <person name="Tocheva E.I."/>
            <person name="Muller A."/>
            <person name="Dobro M.J."/>
            <person name="Jensen G.J."/>
        </authorList>
    </citation>
    <scope>NUCLEOTIDE SEQUENCE [LARGE SCALE GENOMIC DNA]</scope>
    <source>
        <strain evidence="1 2">ATCC 19624</strain>
    </source>
</reference>
<accession>F3KUE0</accession>